<feature type="domain" description="BTB" evidence="1">
    <location>
        <begin position="222"/>
        <end position="285"/>
    </location>
</feature>
<dbReference type="Gene3D" id="3.30.710.10">
    <property type="entry name" value="Potassium Channel Kv1.1, Chain A"/>
    <property type="match status" value="2"/>
</dbReference>
<keyword evidence="3" id="KW-1185">Reference proteome</keyword>
<dbReference type="CDD" id="cd18186">
    <property type="entry name" value="BTB_POZ_ZBTB_KLHL-like"/>
    <property type="match status" value="2"/>
</dbReference>
<dbReference type="InterPro" id="IPR011333">
    <property type="entry name" value="SKP1/BTB/POZ_sf"/>
</dbReference>
<evidence type="ECO:0000259" key="1">
    <source>
        <dbReference type="PROSITE" id="PS50097"/>
    </source>
</evidence>
<dbReference type="PROSITE" id="PS50097">
    <property type="entry name" value="BTB"/>
    <property type="match status" value="1"/>
</dbReference>
<proteinExistence type="predicted"/>
<accession>A0A4Y9ZKA1</accession>
<dbReference type="AlphaFoldDB" id="A0A4Y9ZKA1"/>
<dbReference type="OrthoDB" id="3164835at2759"/>
<dbReference type="Pfam" id="PF00651">
    <property type="entry name" value="BTB"/>
    <property type="match status" value="2"/>
</dbReference>
<evidence type="ECO:0000313" key="2">
    <source>
        <dbReference type="EMBL" id="TFY74281.1"/>
    </source>
</evidence>
<dbReference type="SUPFAM" id="SSF54695">
    <property type="entry name" value="POZ domain"/>
    <property type="match status" value="2"/>
</dbReference>
<dbReference type="Proteomes" id="UP000298061">
    <property type="component" value="Unassembled WGS sequence"/>
</dbReference>
<reference evidence="2 3" key="1">
    <citation type="submission" date="2019-02" db="EMBL/GenBank/DDBJ databases">
        <title>Genome sequencing of the rare red list fungi Hericium alpestre (H. flagellum).</title>
        <authorList>
            <person name="Buettner E."/>
            <person name="Kellner H."/>
        </authorList>
    </citation>
    <scope>NUCLEOTIDE SEQUENCE [LARGE SCALE GENOMIC DNA]</scope>
    <source>
        <strain evidence="2 3">DSM 108284</strain>
    </source>
</reference>
<dbReference type="EMBL" id="SFCI01002180">
    <property type="protein sequence ID" value="TFY74281.1"/>
    <property type="molecule type" value="Genomic_DNA"/>
</dbReference>
<protein>
    <recommendedName>
        <fullName evidence="1">BTB domain-containing protein</fullName>
    </recommendedName>
</protein>
<name>A0A4Y9ZKA1_9AGAM</name>
<sequence>MIPRDAEAPFNKPSTDVIVRSADKVDFHVNQLVLTLASSYFEKQLNNLQPVTNSDKSTSSCAVTDRPILDVPEDALIIDFMLRCCYPITRPPLEKLEDVRAVLDAAQKYDMAVVTRFAEEALGLFEPKCPLDVLAISLRCDLYSAFSGALSNIMDLPSFLSLETKELDSMSGLQYHVLVQAYERHANFPDCQYNIPTLDIFEKLVVLHFKSEADAPFDDKNADVVLRSCDGINFHVHKNILSIASPFFKDTLNIPQPKIIEVAEDAQTLDFLLRCIYPVPVEKPKLKANDIYFVLRAAIRCDIKDAINAALDTLLALIDTDAFQAFVLAHARIGSFCNITRNVARLPPLSPAPEDGFPATWA</sequence>
<dbReference type="STRING" id="135208.A0A4Y9ZKA1"/>
<evidence type="ECO:0000313" key="3">
    <source>
        <dbReference type="Proteomes" id="UP000298061"/>
    </source>
</evidence>
<dbReference type="InterPro" id="IPR000210">
    <property type="entry name" value="BTB/POZ_dom"/>
</dbReference>
<comment type="caution">
    <text evidence="2">The sequence shown here is derived from an EMBL/GenBank/DDBJ whole genome shotgun (WGS) entry which is preliminary data.</text>
</comment>
<organism evidence="2 3">
    <name type="scientific">Hericium alpestre</name>
    <dbReference type="NCBI Taxonomy" id="135208"/>
    <lineage>
        <taxon>Eukaryota</taxon>
        <taxon>Fungi</taxon>
        <taxon>Dikarya</taxon>
        <taxon>Basidiomycota</taxon>
        <taxon>Agaricomycotina</taxon>
        <taxon>Agaricomycetes</taxon>
        <taxon>Russulales</taxon>
        <taxon>Hericiaceae</taxon>
        <taxon>Hericium</taxon>
    </lineage>
</organism>
<dbReference type="SMART" id="SM00225">
    <property type="entry name" value="BTB"/>
    <property type="match status" value="2"/>
</dbReference>
<gene>
    <name evidence="2" type="ORF">EWM64_g9731</name>
</gene>